<evidence type="ECO:0000256" key="9">
    <source>
        <dbReference type="ARBA" id="ARBA00022676"/>
    </source>
</evidence>
<keyword evidence="11" id="KW-0378">Hydrolase</keyword>
<dbReference type="GO" id="GO:0004134">
    <property type="term" value="F:4-alpha-glucanotransferase activity"/>
    <property type="evidence" value="ECO:0007669"/>
    <property type="project" value="UniProtKB-EC"/>
</dbReference>
<evidence type="ECO:0000259" key="19">
    <source>
        <dbReference type="Pfam" id="PF14701"/>
    </source>
</evidence>
<proteinExistence type="inferred from homology"/>
<evidence type="ECO:0000256" key="2">
    <source>
        <dbReference type="ARBA" id="ARBA00000927"/>
    </source>
</evidence>
<dbReference type="GO" id="GO:0005737">
    <property type="term" value="C:cytoplasm"/>
    <property type="evidence" value="ECO:0007669"/>
    <property type="project" value="UniProtKB-SubCell"/>
</dbReference>
<keyword evidence="22" id="KW-1185">Reference proteome</keyword>
<evidence type="ECO:0000313" key="22">
    <source>
        <dbReference type="Proteomes" id="UP001174909"/>
    </source>
</evidence>
<keyword evidence="9" id="KW-0328">Glycosyltransferase</keyword>
<dbReference type="PANTHER" id="PTHR10569">
    <property type="entry name" value="GLYCOGEN DEBRANCHING ENZYME"/>
    <property type="match status" value="1"/>
</dbReference>
<dbReference type="InterPro" id="IPR017853">
    <property type="entry name" value="GH"/>
</dbReference>
<dbReference type="InterPro" id="IPR010401">
    <property type="entry name" value="AGL/Gdb1"/>
</dbReference>
<keyword evidence="8" id="KW-0963">Cytoplasm</keyword>
<organism evidence="21 22">
    <name type="scientific">Geodia barretti</name>
    <name type="common">Barrett's horny sponge</name>
    <dbReference type="NCBI Taxonomy" id="519541"/>
    <lineage>
        <taxon>Eukaryota</taxon>
        <taxon>Metazoa</taxon>
        <taxon>Porifera</taxon>
        <taxon>Demospongiae</taxon>
        <taxon>Heteroscleromorpha</taxon>
        <taxon>Tetractinellida</taxon>
        <taxon>Astrophorina</taxon>
        <taxon>Geodiidae</taxon>
        <taxon>Geodia</taxon>
    </lineage>
</organism>
<dbReference type="CDD" id="cd11327">
    <property type="entry name" value="AmyAc_Glg_debranch_2"/>
    <property type="match status" value="1"/>
</dbReference>
<dbReference type="PANTHER" id="PTHR10569:SF2">
    <property type="entry name" value="GLYCOGEN DEBRANCHING ENZYME"/>
    <property type="match status" value="1"/>
</dbReference>
<dbReference type="Pfam" id="PF14702">
    <property type="entry name" value="hGDE_central"/>
    <property type="match status" value="1"/>
</dbReference>
<feature type="domain" description="Eukaryotic glycogen debranching enzyme N-terminal" evidence="18">
    <location>
        <begin position="34"/>
        <end position="124"/>
    </location>
</feature>
<dbReference type="Pfam" id="PF14701">
    <property type="entry name" value="hDGE_amylase"/>
    <property type="match status" value="1"/>
</dbReference>
<evidence type="ECO:0000256" key="8">
    <source>
        <dbReference type="ARBA" id="ARBA00022490"/>
    </source>
</evidence>
<evidence type="ECO:0000256" key="3">
    <source>
        <dbReference type="ARBA" id="ARBA00003530"/>
    </source>
</evidence>
<dbReference type="Gene3D" id="1.50.10.10">
    <property type="match status" value="1"/>
</dbReference>
<dbReference type="InterPro" id="IPR006421">
    <property type="entry name" value="Glycogen_debranch_met"/>
</dbReference>
<protein>
    <recommendedName>
        <fullName evidence="7">Glycogen debranching enzyme</fullName>
        <ecNumber evidence="5">2.4.1.25</ecNumber>
        <ecNumber evidence="6">3.2.1.33</ecNumber>
    </recommendedName>
    <alternativeName>
        <fullName evidence="16">Glycogen debrancher</fullName>
    </alternativeName>
</protein>
<feature type="domain" description="Glycogen debranching enzyme C-terminal" evidence="17">
    <location>
        <begin position="1090"/>
        <end position="1542"/>
    </location>
</feature>
<dbReference type="InterPro" id="IPR032788">
    <property type="entry name" value="AGL_central"/>
</dbReference>
<keyword evidence="12" id="KW-0320">Glycogen biosynthesis</keyword>
<evidence type="ECO:0000256" key="6">
    <source>
        <dbReference type="ARBA" id="ARBA00012778"/>
    </source>
</evidence>
<evidence type="ECO:0000256" key="12">
    <source>
        <dbReference type="ARBA" id="ARBA00023056"/>
    </source>
</evidence>
<keyword evidence="10" id="KW-0808">Transferase</keyword>
<dbReference type="GO" id="GO:0005980">
    <property type="term" value="P:glycogen catabolic process"/>
    <property type="evidence" value="ECO:0007669"/>
    <property type="project" value="InterPro"/>
</dbReference>
<dbReference type="EC" id="2.4.1.25" evidence="5"/>
<comment type="similarity">
    <text evidence="15">Belongs to the glycogen debranching enzyme family.</text>
</comment>
<dbReference type="InterPro" id="IPR012341">
    <property type="entry name" value="6hp_glycosidase-like_sf"/>
</dbReference>
<dbReference type="NCBIfam" id="TIGR01531">
    <property type="entry name" value="glyc_debranch"/>
    <property type="match status" value="1"/>
</dbReference>
<dbReference type="GO" id="GO:0005978">
    <property type="term" value="P:glycogen biosynthetic process"/>
    <property type="evidence" value="ECO:0007669"/>
    <property type="project" value="UniProtKB-KW"/>
</dbReference>
<evidence type="ECO:0000256" key="14">
    <source>
        <dbReference type="ARBA" id="ARBA00023295"/>
    </source>
</evidence>
<evidence type="ECO:0000256" key="11">
    <source>
        <dbReference type="ARBA" id="ARBA00022801"/>
    </source>
</evidence>
<evidence type="ECO:0000256" key="16">
    <source>
        <dbReference type="ARBA" id="ARBA00031477"/>
    </source>
</evidence>
<evidence type="ECO:0000256" key="1">
    <source>
        <dbReference type="ARBA" id="ARBA00000439"/>
    </source>
</evidence>
<evidence type="ECO:0000256" key="7">
    <source>
        <dbReference type="ARBA" id="ARBA00020723"/>
    </source>
</evidence>
<dbReference type="FunFam" id="1.50.10.10:FF:000039">
    <property type="entry name" value="Glycogen debranching enzyme Gdb1, putative"/>
    <property type="match status" value="1"/>
</dbReference>
<name>A0AA35WMS8_GEOBA</name>
<gene>
    <name evidence="21" type="ORF">GBAR_LOCUS11825</name>
</gene>
<dbReference type="EC" id="3.2.1.33" evidence="6"/>
<dbReference type="InterPro" id="IPR029436">
    <property type="entry name" value="AGL_euk_N"/>
</dbReference>
<dbReference type="EMBL" id="CASHTH010001771">
    <property type="protein sequence ID" value="CAI8019707.1"/>
    <property type="molecule type" value="Genomic_DNA"/>
</dbReference>
<dbReference type="InterPro" id="IPR032790">
    <property type="entry name" value="GDE_C"/>
</dbReference>
<reference evidence="21" key="1">
    <citation type="submission" date="2023-03" db="EMBL/GenBank/DDBJ databases">
        <authorList>
            <person name="Steffen K."/>
            <person name="Cardenas P."/>
        </authorList>
    </citation>
    <scope>NUCLEOTIDE SEQUENCE</scope>
</reference>
<keyword evidence="13" id="KW-0511">Multifunctional enzyme</keyword>
<keyword evidence="14" id="KW-0326">Glycosidase</keyword>
<dbReference type="InterPro" id="IPR008928">
    <property type="entry name" value="6-hairpin_glycosidase_sf"/>
</dbReference>
<evidence type="ECO:0000259" key="17">
    <source>
        <dbReference type="Pfam" id="PF06202"/>
    </source>
</evidence>
<dbReference type="GO" id="GO:0004135">
    <property type="term" value="F:amylo-alpha-1,6-glucosidase activity"/>
    <property type="evidence" value="ECO:0007669"/>
    <property type="project" value="UniProtKB-EC"/>
</dbReference>
<evidence type="ECO:0000256" key="4">
    <source>
        <dbReference type="ARBA" id="ARBA00004496"/>
    </source>
</evidence>
<dbReference type="Pfam" id="PF06202">
    <property type="entry name" value="GDE_C"/>
    <property type="match status" value="1"/>
</dbReference>
<dbReference type="SUPFAM" id="SSF48208">
    <property type="entry name" value="Six-hairpin glycosidases"/>
    <property type="match status" value="1"/>
</dbReference>
<evidence type="ECO:0000313" key="21">
    <source>
        <dbReference type="EMBL" id="CAI8019707.1"/>
    </source>
</evidence>
<evidence type="ECO:0000256" key="5">
    <source>
        <dbReference type="ARBA" id="ARBA00012560"/>
    </source>
</evidence>
<comment type="caution">
    <text evidence="21">The sequence shown here is derived from an EMBL/GenBank/DDBJ whole genome shotgun (WGS) entry which is preliminary data.</text>
</comment>
<evidence type="ECO:0000256" key="10">
    <source>
        <dbReference type="ARBA" id="ARBA00022679"/>
    </source>
</evidence>
<feature type="domain" description="Glycogen debranching enzyme central" evidence="20">
    <location>
        <begin position="722"/>
        <end position="1001"/>
    </location>
</feature>
<dbReference type="SUPFAM" id="SSF51445">
    <property type="entry name" value="(Trans)glycosidases"/>
    <property type="match status" value="1"/>
</dbReference>
<dbReference type="Pfam" id="PF14699">
    <property type="entry name" value="hGDE_N"/>
    <property type="match status" value="1"/>
</dbReference>
<comment type="catalytic activity">
    <reaction evidence="2">
        <text>Hydrolysis of (1-&gt;6)-alpha-D-glucosidic branch linkages in glycogen phosphorylase limit dextrin.</text>
        <dbReference type="EC" id="3.2.1.33"/>
    </reaction>
</comment>
<sequence length="1551" mass="173705">MANTGSARPARVLQLQRNGCWDSKLFKLKTGFTLRFTLAPCLYAKHVVLKTDYPAPGTLYKRNSLCTLPWNYSTKEPRWDPDRFVELELDLAGPYRFVYETGNTASLEDGVQGSGYFVVDPELSYCPDGLACQTYVTKLLGPLSEWKQRLRTAVECGYNMVHLTPIQQLGSSRSAYSISNQLRIDSSYLTPGYSSWEKTVSYRNSEGKSKELKVDQSYVEVRQIVKDMHKNWGLLAMVDVVWNHTSFDTPWLLQHPEAGYNLVNSPHLRPAYALDVALVNFSCEIADGKWINQGIAPEITQEGHIHNICFQLLNHVLPRERLWEYFCVDVDAVVSEFRSTVYRLNGGQHLRPEGRWLEVTQDKQYRRLGVGVDIDLTLELFNIEWPGAMCFEERIERCCADLRGELTAINRRAEEHVRSQLQKAVNNAAAHIRYEFLESHGPQRRTVTHDHPLVPRYFTVLGGRQDLRGAELESTRGEYVLAHNGWVMNADPLVNFANEGSQVYFQRELIVWGDSVKLRYGDSPADSPWLWDHMKKYTQAMAWIFDGFRLDNCHNTPVGVAEALLDSAREVNPQLYLVAELFTSSEEKDNYFVNRLGINSLIREALSAHNAREEGRLVYKYGGDPVASFLPHPTQTVLKPSVAHAMFMDATHDNDPGLIGQRSVYDILPNSALVGIASCASGSCAGYDQLVPHMIGVVKETRQYPKWTGSGGKEGEVGLDSGIMAAQLELNKLHKSLADEGFNQVYVDQVTEEIVAVTRHSPSTHQSVILMAHTAFSPPQSWAVPTVSRPDTNFTHVPPLTVPGRVSEIVLEARLLKKDGEGEGAEFQKSERVINGMVDHAVDMRKNISLGESRMCRLAGEEGGSTQEVVFTDFCPGSIIVFRVSLVPSTCKAICLLRSFLDRETTAQVGTKWRQELAAAVGDLDLLDLNYALYRCDQEERDDGHGGGAYVVPGAGAFVYCGLEGIMSMMKAVRDNNDLGHPLCDNLRSGDWLAGYSVNRLRLRAGTKKLAELLECVFSELSKIPRYLIPCYFEAIVSHLHYLLRTRAVNRMSSFVRDGPSTVQALALGSVQLYGDCHSAHLPPSLPDEEPRASLAAGLPHFSTGFMRCWGRDTFIALRGLFLVTGRFREALDHILSFAACVRHGLIPNLLSGGTNPRYNCRDAPWWWLQSLQDYWKMAPDGKNVLQLEVRKIFQSNESQADFGSQQVVVLAEVVQDILQRHARGIAFRERGAGPNLDRDMTPPGFNVEVGVDEGTGFVYGGSVHNCGTWMDKVGESTWAGNKGAPATPRNGSAVELVGLSYSAIQWLHQLSQLGQFPYSRVNLPSDDPHSRRTLTYSKWASLIKESFEHHFWVPLDRNLASQKEGTQASYLHRTGMYKDCVGSTQRYANYQLRPNFPIAMVVAPELFSPENAWTALQTAEELLLGPLGMRTLDPGDYVYNGYYINSVDSGNYNTAKGFNYHQGPEWLWVVGYFLRARLQFAHRNGVKVADNLSLIHSVLSTHAQALQDSPWKGLPELTNKDGTECVDSCPVQAWSMATILDVLHDLKQYS</sequence>
<evidence type="ECO:0000256" key="13">
    <source>
        <dbReference type="ARBA" id="ARBA00023268"/>
    </source>
</evidence>
<comment type="catalytic activity">
    <reaction evidence="1">
        <text>Transfers a segment of a (1-&gt;4)-alpha-D-glucan to a new position in an acceptor, which may be glucose or a (1-&gt;4)-alpha-D-glucan.</text>
        <dbReference type="EC" id="2.4.1.25"/>
    </reaction>
</comment>
<evidence type="ECO:0000259" key="20">
    <source>
        <dbReference type="Pfam" id="PF14702"/>
    </source>
</evidence>
<evidence type="ECO:0000259" key="18">
    <source>
        <dbReference type="Pfam" id="PF14699"/>
    </source>
</evidence>
<dbReference type="Proteomes" id="UP001174909">
    <property type="component" value="Unassembled WGS sequence"/>
</dbReference>
<accession>A0AA35WMS8</accession>
<evidence type="ECO:0000256" key="15">
    <source>
        <dbReference type="ARBA" id="ARBA00025780"/>
    </source>
</evidence>
<dbReference type="Gene3D" id="3.20.20.80">
    <property type="entry name" value="Glycosidases"/>
    <property type="match status" value="2"/>
</dbReference>
<feature type="domain" description="Glycogen debranching enzyme glucanotransferase" evidence="19">
    <location>
        <begin position="128"/>
        <end position="576"/>
    </location>
</feature>
<dbReference type="InterPro" id="IPR032792">
    <property type="entry name" value="AGL_glucanoTrfase"/>
</dbReference>
<comment type="subcellular location">
    <subcellularLocation>
        <location evidence="4">Cytoplasm</location>
    </subcellularLocation>
</comment>
<comment type="function">
    <text evidence="3">Multifunctional enzyme acting as 1,4-alpha-D-glucan:1,4-alpha-D-glucan 4-alpha-D-glycosyltransferase and amylo-1,6-glucosidase in glycogen degradation.</text>
</comment>